<reference evidence="6 7" key="1">
    <citation type="submission" date="2023-08" db="EMBL/GenBank/DDBJ databases">
        <authorList>
            <person name="Dale J."/>
        </authorList>
    </citation>
    <scope>NUCLEOTIDE SEQUENCE [LARGE SCALE GENOMIC DNA]</scope>
    <source>
        <strain evidence="6 7">2023EL-00788</strain>
    </source>
</reference>
<evidence type="ECO:0000259" key="4">
    <source>
        <dbReference type="Pfam" id="PF01488"/>
    </source>
</evidence>
<dbReference type="Pfam" id="PF08501">
    <property type="entry name" value="Shikimate_dh_N"/>
    <property type="match status" value="1"/>
</dbReference>
<keyword evidence="7" id="KW-1185">Reference proteome</keyword>
<dbReference type="GO" id="GO:0009423">
    <property type="term" value="P:chorismate biosynthetic process"/>
    <property type="evidence" value="ECO:0007669"/>
    <property type="project" value="TreeGrafter"/>
</dbReference>
<evidence type="ECO:0000256" key="3">
    <source>
        <dbReference type="ARBA" id="ARBA00049442"/>
    </source>
</evidence>
<accession>A0AAW8HED5</accession>
<dbReference type="NCBIfam" id="NF009202">
    <property type="entry name" value="PRK12550.1"/>
    <property type="match status" value="1"/>
</dbReference>
<comment type="caution">
    <text evidence="6">The sequence shown here is derived from an EMBL/GenBank/DDBJ whole genome shotgun (WGS) entry which is preliminary data.</text>
</comment>
<dbReference type="InterPro" id="IPR022893">
    <property type="entry name" value="Shikimate_DH_fam"/>
</dbReference>
<dbReference type="RefSeq" id="WP_217188954.1">
    <property type="nucleotide sequence ID" value="NZ_CP143717.1"/>
</dbReference>
<evidence type="ECO:0000256" key="1">
    <source>
        <dbReference type="ARBA" id="ARBA00012962"/>
    </source>
</evidence>
<dbReference type="PANTHER" id="PTHR21089">
    <property type="entry name" value="SHIKIMATE DEHYDROGENASE"/>
    <property type="match status" value="1"/>
</dbReference>
<dbReference type="NCBIfam" id="NF001319">
    <property type="entry name" value="PRK00258.3-3"/>
    <property type="match status" value="1"/>
</dbReference>
<dbReference type="AlphaFoldDB" id="A0AAW8HED5"/>
<dbReference type="Proteomes" id="UP001225042">
    <property type="component" value="Unassembled WGS sequence"/>
</dbReference>
<dbReference type="CDD" id="cd01065">
    <property type="entry name" value="NAD_bind_Shikimate_DH"/>
    <property type="match status" value="1"/>
</dbReference>
<name>A0AAW8HED5_9ENTR</name>
<dbReference type="EMBL" id="JAVDKS010000008">
    <property type="protein sequence ID" value="MDQ2258132.1"/>
    <property type="molecule type" value="Genomic_DNA"/>
</dbReference>
<proteinExistence type="predicted"/>
<dbReference type="GO" id="GO:0019632">
    <property type="term" value="P:shikimate metabolic process"/>
    <property type="evidence" value="ECO:0007669"/>
    <property type="project" value="TreeGrafter"/>
</dbReference>
<sequence>MLNKDTQLCISLSGRPSNIGTRFHNYLYQKLDLDFIYKAFSTTDIEHAVKGVKALGIRGCSVSMPFKETCIPFIDTLSDSVLAIDSVNTIVNDKGHLTAYNTDYIAVKNLIQDNFNDTQMSVFVKGSGGMAKAVVAAFRDSGFTRVTIVARNQQQGQALAEKYGYQWRQDAAGQQADILVNVTPIGMSGGVEENSLAFEQEAVNTARWVFDVVAFPSETPLIRLAKQLGKPVVTGAEVIALQALEQFALYTGVRPDEQLMREASAFSRL</sequence>
<feature type="domain" description="Shikimate dehydrogenase substrate binding N-terminal" evidence="5">
    <location>
        <begin position="22"/>
        <end position="90"/>
    </location>
</feature>
<protein>
    <recommendedName>
        <fullName evidence="1">shikimate dehydrogenase (NADP(+))</fullName>
        <ecNumber evidence="1">1.1.1.25</ecNumber>
    </recommendedName>
</protein>
<evidence type="ECO:0000259" key="5">
    <source>
        <dbReference type="Pfam" id="PF08501"/>
    </source>
</evidence>
<dbReference type="EC" id="1.1.1.25" evidence="1"/>
<gene>
    <name evidence="6" type="ORF">RBJ67_18540</name>
</gene>
<feature type="domain" description="Quinate/shikimate 5-dehydrogenase/glutamyl-tRNA reductase" evidence="4">
    <location>
        <begin position="112"/>
        <end position="166"/>
    </location>
</feature>
<dbReference type="GO" id="GO:0005829">
    <property type="term" value="C:cytosol"/>
    <property type="evidence" value="ECO:0007669"/>
    <property type="project" value="TreeGrafter"/>
</dbReference>
<dbReference type="InterPro" id="IPR006151">
    <property type="entry name" value="Shikm_DH/Glu-tRNA_Rdtase"/>
</dbReference>
<keyword evidence="2" id="KW-0521">NADP</keyword>
<dbReference type="PANTHER" id="PTHR21089:SF9">
    <property type="entry name" value="SHIKIMATE DEHYDROGENASE-LIKE PROTEIN HI_0607"/>
    <property type="match status" value="1"/>
</dbReference>
<evidence type="ECO:0000313" key="7">
    <source>
        <dbReference type="Proteomes" id="UP001225042"/>
    </source>
</evidence>
<dbReference type="Pfam" id="PF01488">
    <property type="entry name" value="Shikimate_DH"/>
    <property type="match status" value="1"/>
</dbReference>
<organism evidence="6 7">
    <name type="scientific">Enterobacter soli</name>
    <dbReference type="NCBI Taxonomy" id="885040"/>
    <lineage>
        <taxon>Bacteria</taxon>
        <taxon>Pseudomonadati</taxon>
        <taxon>Pseudomonadota</taxon>
        <taxon>Gammaproteobacteria</taxon>
        <taxon>Enterobacterales</taxon>
        <taxon>Enterobacteriaceae</taxon>
        <taxon>Enterobacter</taxon>
    </lineage>
</organism>
<dbReference type="GO" id="GO:0050661">
    <property type="term" value="F:NADP binding"/>
    <property type="evidence" value="ECO:0007669"/>
    <property type="project" value="TreeGrafter"/>
</dbReference>
<dbReference type="GO" id="GO:0004764">
    <property type="term" value="F:shikimate 3-dehydrogenase (NADP+) activity"/>
    <property type="evidence" value="ECO:0007669"/>
    <property type="project" value="UniProtKB-EC"/>
</dbReference>
<comment type="catalytic activity">
    <reaction evidence="3">
        <text>shikimate + NADP(+) = 3-dehydroshikimate + NADPH + H(+)</text>
        <dbReference type="Rhea" id="RHEA:17737"/>
        <dbReference type="ChEBI" id="CHEBI:15378"/>
        <dbReference type="ChEBI" id="CHEBI:16630"/>
        <dbReference type="ChEBI" id="CHEBI:36208"/>
        <dbReference type="ChEBI" id="CHEBI:57783"/>
        <dbReference type="ChEBI" id="CHEBI:58349"/>
        <dbReference type="EC" id="1.1.1.25"/>
    </reaction>
</comment>
<dbReference type="InterPro" id="IPR013708">
    <property type="entry name" value="Shikimate_DH-bd_N"/>
</dbReference>
<evidence type="ECO:0000256" key="2">
    <source>
        <dbReference type="ARBA" id="ARBA00022857"/>
    </source>
</evidence>
<evidence type="ECO:0000313" key="6">
    <source>
        <dbReference type="EMBL" id="MDQ2258132.1"/>
    </source>
</evidence>